<dbReference type="Proteomes" id="UP000596123">
    <property type="component" value="Segment"/>
</dbReference>
<evidence type="ECO:0000313" key="2">
    <source>
        <dbReference type="Proteomes" id="UP000596123"/>
    </source>
</evidence>
<sequence>MQATAQKQILITHMDGGVPFVTSAVIVAQGTTDHLPAIEDFFQRASMLNSYMFFCMDDEDVEVQEPRKTLVSDYVSIDGFALDLQMIKRVRASVEHDYSCICCSVEEYFRTHNHLTTLLATGFEFEIIPQDLPEADWIEAQEPFGMVTPVFVETPVIEILHNGLWRSGIMLTDAVRMDRKCVIVNRSKGNATVSGNRLYVVNQPDTYNLDYTALKSYFSTYGIFRNVVLTK</sequence>
<gene>
    <name evidence="1" type="ORF">pEaSNUABM5_00130</name>
</gene>
<accession>A0A7T8IW06</accession>
<proteinExistence type="predicted"/>
<dbReference type="EMBL" id="MW366843">
    <property type="protein sequence ID" value="QQO90272.1"/>
    <property type="molecule type" value="Genomic_DNA"/>
</dbReference>
<name>A0A7T8IW06_9CAUD</name>
<reference evidence="1 2" key="1">
    <citation type="submission" date="2020-12" db="EMBL/GenBank/DDBJ databases">
        <title>Complete genome sequence of Erwinia phage pEa_SNUABM_5.</title>
        <authorList>
            <person name="Kim S.G."/>
            <person name="Lee S.B."/>
            <person name="Kwon J."/>
            <person name="Park S.C."/>
        </authorList>
    </citation>
    <scope>NUCLEOTIDE SEQUENCE [LARGE SCALE GENOMIC DNA]</scope>
</reference>
<keyword evidence="2" id="KW-1185">Reference proteome</keyword>
<organism evidence="1 2">
    <name type="scientific">Erwinia phage pEa_SNUABM_5</name>
    <dbReference type="NCBI Taxonomy" id="2797313"/>
    <lineage>
        <taxon>Viruses</taxon>
        <taxon>Duplodnaviria</taxon>
        <taxon>Heunggongvirae</taxon>
        <taxon>Uroviricota</taxon>
        <taxon>Caudoviricetes</taxon>
        <taxon>Rivsvirus</taxon>
        <taxon>Rivsvirus SNUABM5</taxon>
    </lineage>
</organism>
<protein>
    <submittedName>
        <fullName evidence="1">Uncharacterized protein</fullName>
    </submittedName>
</protein>
<evidence type="ECO:0000313" key="1">
    <source>
        <dbReference type="EMBL" id="QQO90272.1"/>
    </source>
</evidence>